<dbReference type="EMBL" id="NMUH01001556">
    <property type="protein sequence ID" value="MQL93390.1"/>
    <property type="molecule type" value="Genomic_DNA"/>
</dbReference>
<dbReference type="PANTHER" id="PTHR31066">
    <property type="entry name" value="OS05G0427100 PROTEIN-RELATED"/>
    <property type="match status" value="1"/>
</dbReference>
<proteinExistence type="predicted"/>
<keyword evidence="4" id="KW-1185">Reference proteome</keyword>
<dbReference type="OrthoDB" id="1914296at2759"/>
<dbReference type="InterPro" id="IPR053198">
    <property type="entry name" value="Gynoecium_Dev_Regulator"/>
</dbReference>
<dbReference type="AlphaFoldDB" id="A0A843VIB9"/>
<feature type="compositionally biased region" description="Polar residues" evidence="1">
    <location>
        <begin position="91"/>
        <end position="102"/>
    </location>
</feature>
<gene>
    <name evidence="3" type="ORF">Taro_026021</name>
</gene>
<dbReference type="Proteomes" id="UP000652761">
    <property type="component" value="Unassembled WGS sequence"/>
</dbReference>
<comment type="caution">
    <text evidence="3">The sequence shown here is derived from an EMBL/GenBank/DDBJ whole genome shotgun (WGS) entry which is preliminary data.</text>
</comment>
<dbReference type="PANTHER" id="PTHR31066:SF10">
    <property type="entry name" value="OCTICOSAPEPTIDE_PHOX_BEM1P FAMILY PROTEIN"/>
    <property type="match status" value="1"/>
</dbReference>
<evidence type="ECO:0000313" key="3">
    <source>
        <dbReference type="EMBL" id="MQL93390.1"/>
    </source>
</evidence>
<dbReference type="Pfam" id="PF00564">
    <property type="entry name" value="PB1"/>
    <property type="match status" value="1"/>
</dbReference>
<feature type="region of interest" description="Disordered" evidence="1">
    <location>
        <begin position="77"/>
        <end position="104"/>
    </location>
</feature>
<name>A0A843VIB9_COLES</name>
<accession>A0A843VIB9</accession>
<evidence type="ECO:0000256" key="1">
    <source>
        <dbReference type="SAM" id="MobiDB-lite"/>
    </source>
</evidence>
<organism evidence="3 4">
    <name type="scientific">Colocasia esculenta</name>
    <name type="common">Wild taro</name>
    <name type="synonym">Arum esculentum</name>
    <dbReference type="NCBI Taxonomy" id="4460"/>
    <lineage>
        <taxon>Eukaryota</taxon>
        <taxon>Viridiplantae</taxon>
        <taxon>Streptophyta</taxon>
        <taxon>Embryophyta</taxon>
        <taxon>Tracheophyta</taxon>
        <taxon>Spermatophyta</taxon>
        <taxon>Magnoliopsida</taxon>
        <taxon>Liliopsida</taxon>
        <taxon>Araceae</taxon>
        <taxon>Aroideae</taxon>
        <taxon>Colocasieae</taxon>
        <taxon>Colocasia</taxon>
    </lineage>
</organism>
<sequence length="182" mass="19514">MSTVVIVTELAAKMAELCGWGVPVSVRCQLPTEDLDALVSVTSDEDLANLLEEYDLASRDKDSPLKVKAFLAPQQLQHHHPAPMKAPATPPSSAIRGNNSPFAPSAAERCARHAAHRLPPQQFSCSAASSSRLPIRPPMAMCYGQAHHQYCYEHHHNRTCVIHGGAGGGPGAATSYRLAMLS</sequence>
<evidence type="ECO:0000313" key="4">
    <source>
        <dbReference type="Proteomes" id="UP000652761"/>
    </source>
</evidence>
<protein>
    <recommendedName>
        <fullName evidence="2">PB1 domain-containing protein</fullName>
    </recommendedName>
</protein>
<evidence type="ECO:0000259" key="2">
    <source>
        <dbReference type="Pfam" id="PF00564"/>
    </source>
</evidence>
<dbReference type="SUPFAM" id="SSF54277">
    <property type="entry name" value="CAD &amp; PB1 domains"/>
    <property type="match status" value="1"/>
</dbReference>
<feature type="domain" description="PB1" evidence="2">
    <location>
        <begin position="6"/>
        <end position="57"/>
    </location>
</feature>
<reference evidence="3" key="1">
    <citation type="submission" date="2017-07" db="EMBL/GenBank/DDBJ databases">
        <title>Taro Niue Genome Assembly and Annotation.</title>
        <authorList>
            <person name="Atibalentja N."/>
            <person name="Keating K."/>
            <person name="Fields C.J."/>
        </authorList>
    </citation>
    <scope>NUCLEOTIDE SEQUENCE</scope>
    <source>
        <strain evidence="3">Niue_2</strain>
        <tissue evidence="3">Leaf</tissue>
    </source>
</reference>
<dbReference type="InterPro" id="IPR000270">
    <property type="entry name" value="PB1_dom"/>
</dbReference>